<evidence type="ECO:0000313" key="1">
    <source>
        <dbReference type="EMBL" id="OWK43599.1"/>
    </source>
</evidence>
<accession>A0A225E287</accession>
<dbReference type="Proteomes" id="UP000214646">
    <property type="component" value="Unassembled WGS sequence"/>
</dbReference>
<protein>
    <submittedName>
        <fullName evidence="1">Uncharacterized protein</fullName>
    </submittedName>
</protein>
<dbReference type="AlphaFoldDB" id="A0A225E287"/>
<keyword evidence="2" id="KW-1185">Reference proteome</keyword>
<proteinExistence type="predicted"/>
<evidence type="ECO:0000313" key="2">
    <source>
        <dbReference type="Proteomes" id="UP000214646"/>
    </source>
</evidence>
<name>A0A225E287_9BACT</name>
<dbReference type="EMBL" id="NIDE01000004">
    <property type="protein sequence ID" value="OWK43599.1"/>
    <property type="molecule type" value="Genomic_DNA"/>
</dbReference>
<sequence length="61" mass="7074">MLVCLQFFSLGFNSNAQGFKELRKTLERFLSIQVDDARISWLTFAMSDPIPVITHLFYFVA</sequence>
<reference evidence="2" key="1">
    <citation type="submission" date="2017-06" db="EMBL/GenBank/DDBJ databases">
        <title>Genome analysis of Fimbriiglobus ruber SP5, the first member of the order Planctomycetales with confirmed chitinolytic capability.</title>
        <authorList>
            <person name="Ravin N.V."/>
            <person name="Rakitin A.L."/>
            <person name="Ivanova A.A."/>
            <person name="Beletsky A.V."/>
            <person name="Kulichevskaya I.S."/>
            <person name="Mardanov A.V."/>
            <person name="Dedysh S.N."/>
        </authorList>
    </citation>
    <scope>NUCLEOTIDE SEQUENCE [LARGE SCALE GENOMIC DNA]</scope>
    <source>
        <strain evidence="2">SP5</strain>
    </source>
</reference>
<organism evidence="1 2">
    <name type="scientific">Fimbriiglobus ruber</name>
    <dbReference type="NCBI Taxonomy" id="1908690"/>
    <lineage>
        <taxon>Bacteria</taxon>
        <taxon>Pseudomonadati</taxon>
        <taxon>Planctomycetota</taxon>
        <taxon>Planctomycetia</taxon>
        <taxon>Gemmatales</taxon>
        <taxon>Gemmataceae</taxon>
        <taxon>Fimbriiglobus</taxon>
    </lineage>
</organism>
<gene>
    <name evidence="1" type="ORF">FRUB_03198</name>
</gene>
<comment type="caution">
    <text evidence="1">The sequence shown here is derived from an EMBL/GenBank/DDBJ whole genome shotgun (WGS) entry which is preliminary data.</text>
</comment>